<dbReference type="EMBL" id="FOZS01000003">
    <property type="protein sequence ID" value="SFS93117.1"/>
    <property type="molecule type" value="Genomic_DNA"/>
</dbReference>
<dbReference type="SUPFAM" id="SSF51735">
    <property type="entry name" value="NAD(P)-binding Rossmann-fold domains"/>
    <property type="match status" value="1"/>
</dbReference>
<dbReference type="AlphaFoldDB" id="A0A1I6TVU9"/>
<evidence type="ECO:0000313" key="5">
    <source>
        <dbReference type="Proteomes" id="UP000199199"/>
    </source>
</evidence>
<protein>
    <submittedName>
        <fullName evidence="4">Cis-2,3-dihydrobiphenyl-2,3-diol dehydrogenase</fullName>
    </submittedName>
</protein>
<dbReference type="PRINTS" id="PR00081">
    <property type="entry name" value="GDHRDH"/>
</dbReference>
<dbReference type="PRINTS" id="PR00080">
    <property type="entry name" value="SDRFAMILY"/>
</dbReference>
<proteinExistence type="inferred from homology"/>
<keyword evidence="2" id="KW-0560">Oxidoreductase</keyword>
<dbReference type="InterPro" id="IPR036291">
    <property type="entry name" value="NAD(P)-bd_dom_sf"/>
</dbReference>
<sequence>MGWLDNQVTLVTGGGSGLGRAVVERFIDEGASVGVLDIDEQRLEDLESEFGDDVVTVAGDVTSIADNERAVSETVDTFGKLDVFVGNAGVFDQNVSLPELSDEDLEESFRELFDVNVLGYMMGAKAALPELAETGGRIVFTASQASFGSDGGGALYVPAKHAVLGLVRQLAFELAPTIRVNAVAPGFVPTDLSGTDSLGGERGVVSAEEFDPTNHPLEITPSAADYTGAYVLLASEFDSRPMTGSVIRADLGRSVRGITEVSRSAVEYITEDVTD</sequence>
<evidence type="ECO:0000256" key="2">
    <source>
        <dbReference type="ARBA" id="ARBA00023002"/>
    </source>
</evidence>
<organism evidence="4 5">
    <name type="scientific">Halostagnicola kamekurae</name>
    <dbReference type="NCBI Taxonomy" id="619731"/>
    <lineage>
        <taxon>Archaea</taxon>
        <taxon>Methanobacteriati</taxon>
        <taxon>Methanobacteriota</taxon>
        <taxon>Stenosarchaea group</taxon>
        <taxon>Halobacteria</taxon>
        <taxon>Halobacteriales</taxon>
        <taxon>Natrialbaceae</taxon>
        <taxon>Halostagnicola</taxon>
    </lineage>
</organism>
<name>A0A1I6TVU9_9EURY</name>
<gene>
    <name evidence="4" type="ORF">SAMN04488556_3468</name>
</gene>
<reference evidence="5" key="1">
    <citation type="submission" date="2016-10" db="EMBL/GenBank/DDBJ databases">
        <authorList>
            <person name="Varghese N."/>
            <person name="Submissions S."/>
        </authorList>
    </citation>
    <scope>NUCLEOTIDE SEQUENCE [LARGE SCALE GENOMIC DNA]</scope>
    <source>
        <strain evidence="5">DSM 22427</strain>
    </source>
</reference>
<evidence type="ECO:0000313" key="4">
    <source>
        <dbReference type="EMBL" id="SFS93117.1"/>
    </source>
</evidence>
<dbReference type="PANTHER" id="PTHR43008:SF7">
    <property type="entry name" value="SHORT CHAIN DEHYDROGENASE_REDUCTASE (AFU_ORTHOLOGUE AFUA_2G00830)"/>
    <property type="match status" value="1"/>
</dbReference>
<dbReference type="RefSeq" id="WP_092906314.1">
    <property type="nucleotide sequence ID" value="NZ_FOZS01000003.1"/>
</dbReference>
<evidence type="ECO:0000256" key="3">
    <source>
        <dbReference type="RuleBase" id="RU000363"/>
    </source>
</evidence>
<dbReference type="InterPro" id="IPR002347">
    <property type="entry name" value="SDR_fam"/>
</dbReference>
<accession>A0A1I6TVU9</accession>
<dbReference type="FunFam" id="3.40.50.720:FF:000084">
    <property type="entry name" value="Short-chain dehydrogenase reductase"/>
    <property type="match status" value="1"/>
</dbReference>
<evidence type="ECO:0000256" key="1">
    <source>
        <dbReference type="ARBA" id="ARBA00006484"/>
    </source>
</evidence>
<comment type="similarity">
    <text evidence="1 3">Belongs to the short-chain dehydrogenases/reductases (SDR) family.</text>
</comment>
<keyword evidence="5" id="KW-1185">Reference proteome</keyword>
<dbReference type="PANTHER" id="PTHR43008">
    <property type="entry name" value="BENZIL REDUCTASE"/>
    <property type="match status" value="1"/>
</dbReference>
<dbReference type="NCBIfam" id="NF004849">
    <property type="entry name" value="PRK06200.1"/>
    <property type="match status" value="1"/>
</dbReference>
<dbReference type="OrthoDB" id="281764at2157"/>
<dbReference type="Pfam" id="PF00106">
    <property type="entry name" value="adh_short"/>
    <property type="match status" value="1"/>
</dbReference>
<dbReference type="Gene3D" id="3.40.50.720">
    <property type="entry name" value="NAD(P)-binding Rossmann-like Domain"/>
    <property type="match status" value="1"/>
</dbReference>
<dbReference type="GO" id="GO:0050664">
    <property type="term" value="F:oxidoreductase activity, acting on NAD(P)H, oxygen as acceptor"/>
    <property type="evidence" value="ECO:0007669"/>
    <property type="project" value="TreeGrafter"/>
</dbReference>
<dbReference type="Proteomes" id="UP000199199">
    <property type="component" value="Unassembled WGS sequence"/>
</dbReference>